<reference evidence="3" key="1">
    <citation type="submission" date="2018-07" db="EMBL/GenBank/DDBJ databases">
        <title>Genome sequence of Erythrobacter strain YH-07, an antagonistic bacterium isolated from Yellow Sea.</title>
        <authorList>
            <person name="Tang T."/>
            <person name="Liu Q."/>
            <person name="Sun X."/>
        </authorList>
    </citation>
    <scope>NUCLEOTIDE SEQUENCE [LARGE SCALE GENOMIC DNA]</scope>
    <source>
        <strain evidence="3">YH-07</strain>
    </source>
</reference>
<protein>
    <submittedName>
        <fullName evidence="2">Cobalamin-binding protein</fullName>
    </submittedName>
</protein>
<dbReference type="SUPFAM" id="SSF53807">
    <property type="entry name" value="Helical backbone' metal receptor"/>
    <property type="match status" value="1"/>
</dbReference>
<dbReference type="PANTHER" id="PTHR42860">
    <property type="entry name" value="VITAMIN B12-BINDING PROTEIN"/>
    <property type="match status" value="1"/>
</dbReference>
<dbReference type="OrthoDB" id="9775594at2"/>
<accession>A0A345YEE1</accession>
<dbReference type="Proteomes" id="UP000254508">
    <property type="component" value="Chromosome"/>
</dbReference>
<dbReference type="RefSeq" id="WP_115416474.1">
    <property type="nucleotide sequence ID" value="NZ_CP031357.1"/>
</dbReference>
<gene>
    <name evidence="2" type="ORF">DVR09_08025</name>
</gene>
<dbReference type="Gene3D" id="3.40.50.1980">
    <property type="entry name" value="Nitrogenase molybdenum iron protein domain"/>
    <property type="match status" value="2"/>
</dbReference>
<dbReference type="EMBL" id="CP031357">
    <property type="protein sequence ID" value="AXK42293.1"/>
    <property type="molecule type" value="Genomic_DNA"/>
</dbReference>
<dbReference type="InterPro" id="IPR002491">
    <property type="entry name" value="ABC_transptr_periplasmic_BD"/>
</dbReference>
<organism evidence="2 3">
    <name type="scientific">Erythrobacter aureus</name>
    <dbReference type="NCBI Taxonomy" id="2182384"/>
    <lineage>
        <taxon>Bacteria</taxon>
        <taxon>Pseudomonadati</taxon>
        <taxon>Pseudomonadota</taxon>
        <taxon>Alphaproteobacteria</taxon>
        <taxon>Sphingomonadales</taxon>
        <taxon>Erythrobacteraceae</taxon>
        <taxon>Erythrobacter/Porphyrobacter group</taxon>
        <taxon>Erythrobacter</taxon>
    </lineage>
</organism>
<dbReference type="Pfam" id="PF01497">
    <property type="entry name" value="Peripla_BP_2"/>
    <property type="match status" value="1"/>
</dbReference>
<name>A0A345YEE1_9SPHN</name>
<keyword evidence="3" id="KW-1185">Reference proteome</keyword>
<proteinExistence type="predicted"/>
<feature type="domain" description="Fe/B12 periplasmic-binding" evidence="1">
    <location>
        <begin position="2"/>
        <end position="272"/>
    </location>
</feature>
<evidence type="ECO:0000313" key="2">
    <source>
        <dbReference type="EMBL" id="AXK42293.1"/>
    </source>
</evidence>
<sequence length="272" mass="29705">MRIVSLLPSATDIVVALGADQSLVGVSHSCSGDWDHLPKLTRTWIDKGASSAEIDRQVKTATRPLYELDIETLEALAPDVVISQSLCDVCAVPSGDVQQAVLGLSSQPRLVDLSPHRLADVPHCFDQVADVIDRQDEAAALKKRWDRTLDAFRGRHATNRLRILFLDWLDPPFVAGHWIPDMIDLLGITNLLGRAGDRSFATTWETIAGADPDLVIVACCGFDEMRARDETIPLGCPIILLDGHLHFSRPSPALLPSLEMLSDAVTEFMAVA</sequence>
<evidence type="ECO:0000313" key="3">
    <source>
        <dbReference type="Proteomes" id="UP000254508"/>
    </source>
</evidence>
<dbReference type="KEGG" id="err:DVR09_08025"/>
<evidence type="ECO:0000259" key="1">
    <source>
        <dbReference type="PROSITE" id="PS50983"/>
    </source>
</evidence>
<dbReference type="AlphaFoldDB" id="A0A345YEE1"/>
<dbReference type="InterPro" id="IPR051030">
    <property type="entry name" value="Vitamin_B12-ABC_binding"/>
</dbReference>
<dbReference type="PANTHER" id="PTHR42860:SF1">
    <property type="entry name" value="VITAMIN B12-BINDING PROTEIN"/>
    <property type="match status" value="1"/>
</dbReference>
<dbReference type="PROSITE" id="PS50983">
    <property type="entry name" value="FE_B12_PBP"/>
    <property type="match status" value="1"/>
</dbReference>